<dbReference type="PANTHER" id="PTHR12461">
    <property type="entry name" value="HYPOXIA-INDUCIBLE FACTOR 1 ALPHA INHIBITOR-RELATED"/>
    <property type="match status" value="1"/>
</dbReference>
<dbReference type="InterPro" id="IPR041667">
    <property type="entry name" value="Cupin_8"/>
</dbReference>
<dbReference type="SUPFAM" id="SSF51197">
    <property type="entry name" value="Clavaminate synthase-like"/>
    <property type="match status" value="1"/>
</dbReference>
<dbReference type="EMBL" id="FOQU01000001">
    <property type="protein sequence ID" value="SFH84022.1"/>
    <property type="molecule type" value="Genomic_DNA"/>
</dbReference>
<accession>A0A1I3DB93</accession>
<dbReference type="Gene3D" id="2.60.120.650">
    <property type="entry name" value="Cupin"/>
    <property type="match status" value="1"/>
</dbReference>
<dbReference type="AlphaFoldDB" id="A0A1I3DB93"/>
<reference evidence="2 3" key="1">
    <citation type="submission" date="2016-10" db="EMBL/GenBank/DDBJ databases">
        <authorList>
            <person name="de Groot N.N."/>
        </authorList>
    </citation>
    <scope>NUCLEOTIDE SEQUENCE [LARGE SCALE GENOMIC DNA]</scope>
    <source>
        <strain evidence="2 3">LMG 23650</strain>
    </source>
</reference>
<feature type="domain" description="JmjC" evidence="1">
    <location>
        <begin position="109"/>
        <end position="263"/>
    </location>
</feature>
<dbReference type="SMART" id="SM00558">
    <property type="entry name" value="JmjC"/>
    <property type="match status" value="1"/>
</dbReference>
<evidence type="ECO:0000313" key="3">
    <source>
        <dbReference type="Proteomes" id="UP000199548"/>
    </source>
</evidence>
<dbReference type="STRING" id="420953.SAMN05192543_101212"/>
<sequence length="402" mass="45317">MADTITTNTRDTMIARVTRSEFSADFFKQGRPAIITDALHDWQIAERWAPEYIARIAKTRPITMSTSRDGQYLFDQSYDSARSHAFERTEVEFGDAAQRMLDENAGDHIYVMQQSIPDVLPELLDNVIVPEWIASSRPAIHLWFGRRTTTQLHFDYSNNFFAQLYGSKQFIIFDPRESERLYPYHHETATAHLSHVDALQPDLARYPDFADASPMRFTIDAGELLFLPAFWWHHVQAADVAVSVNFWWFPELRQILDAGNAVRALPNFYEMDRLAGFKQMFLQPAGLDFLTGAQLFLSHGRVWTACLLALAAFDEAARNRDELRTIDRPHGCRLSALAADLQPVCAALAAGANTSRADLTTIDSVPTLAAQVAEFFSDAKIDRVKVEALLATMKPSAQAVAL</sequence>
<proteinExistence type="predicted"/>
<dbReference type="InterPro" id="IPR003347">
    <property type="entry name" value="JmjC_dom"/>
</dbReference>
<dbReference type="PANTHER" id="PTHR12461:SF105">
    <property type="entry name" value="HYPOXIA-INDUCIBLE FACTOR 1-ALPHA INHIBITOR"/>
    <property type="match status" value="1"/>
</dbReference>
<dbReference type="PROSITE" id="PS51184">
    <property type="entry name" value="JMJC"/>
    <property type="match status" value="1"/>
</dbReference>
<evidence type="ECO:0000313" key="2">
    <source>
        <dbReference type="EMBL" id="SFH84022.1"/>
    </source>
</evidence>
<gene>
    <name evidence="2" type="ORF">SAMN05192543_101212</name>
</gene>
<dbReference type="Pfam" id="PF13621">
    <property type="entry name" value="Cupin_8"/>
    <property type="match status" value="1"/>
</dbReference>
<evidence type="ECO:0000259" key="1">
    <source>
        <dbReference type="PROSITE" id="PS51184"/>
    </source>
</evidence>
<name>A0A1I3DB93_9BURK</name>
<dbReference type="OrthoDB" id="479699at2"/>
<keyword evidence="3" id="KW-1185">Reference proteome</keyword>
<protein>
    <submittedName>
        <fullName evidence="2">Jumonji domain-containing protein 7</fullName>
    </submittedName>
</protein>
<organism evidence="2 3">
    <name type="scientific">Paraburkholderia megapolitana</name>
    <dbReference type="NCBI Taxonomy" id="420953"/>
    <lineage>
        <taxon>Bacteria</taxon>
        <taxon>Pseudomonadati</taxon>
        <taxon>Pseudomonadota</taxon>
        <taxon>Betaproteobacteria</taxon>
        <taxon>Burkholderiales</taxon>
        <taxon>Burkholderiaceae</taxon>
        <taxon>Paraburkholderia</taxon>
    </lineage>
</organism>
<dbReference type="RefSeq" id="WP_091006481.1">
    <property type="nucleotide sequence ID" value="NZ_CP041743.1"/>
</dbReference>
<dbReference type="Proteomes" id="UP000199548">
    <property type="component" value="Unassembled WGS sequence"/>
</dbReference>